<sequence>MAFAAATTVQQTDSHTYTADFKEAWCIGSVPHGGYVTAIFQTVVKKHFDTTLRKQNQPHTLALHLDFLRRTQTGPATFVVKDVKLGRQTSVVHVTLSQGKREEVVGYITNSNLAKEEGITFTTNWKPHPQRLPVNISSLESNTDANWTELKEWPNVAFRKATAQIRSWFPRNGQVSQNIYDEWMCLRDPTERWTNEKLGFIVDLFPQICETFILEGVDQYTPDGKGVHGKKIPFWYPTLLLNLDVKKALPEGGVKFLFTRLQTKQIKNGRYDLEVVVMDEEGDVVALSHHVCFAVGAERNLAKRKEEGGEAKL</sequence>
<dbReference type="PANTHER" id="PTHR38110">
    <property type="entry name" value="CHROMOSOME 23, WHOLE GENOME SHOTGUN SEQUENCE"/>
    <property type="match status" value="1"/>
</dbReference>
<dbReference type="Pfam" id="PF20789">
    <property type="entry name" value="4HBT_3C"/>
    <property type="match status" value="1"/>
</dbReference>
<dbReference type="EMBL" id="LAFY01000281">
    <property type="protein sequence ID" value="KJY01473.1"/>
    <property type="molecule type" value="Genomic_DNA"/>
</dbReference>
<keyword evidence="4" id="KW-1185">Reference proteome</keyword>
<dbReference type="InterPro" id="IPR049449">
    <property type="entry name" value="TesB_ACOT8-like_N"/>
</dbReference>
<feature type="domain" description="Acyl-CoA thioesterase-like C-terminal" evidence="2">
    <location>
        <begin position="151"/>
        <end position="293"/>
    </location>
</feature>
<dbReference type="InterPro" id="IPR042171">
    <property type="entry name" value="Acyl-CoA_hotdog"/>
</dbReference>
<dbReference type="SUPFAM" id="SSF54637">
    <property type="entry name" value="Thioesterase/thiol ester dehydrase-isomerase"/>
    <property type="match status" value="1"/>
</dbReference>
<dbReference type="PANTHER" id="PTHR38110:SF1">
    <property type="entry name" value="THIOESTERASE DOMAIN-CONTAINING PROTEIN"/>
    <property type="match status" value="1"/>
</dbReference>
<dbReference type="InterPro" id="IPR052389">
    <property type="entry name" value="Sec_Metab_Biosynth-Assoc"/>
</dbReference>
<dbReference type="Gene3D" id="2.40.160.210">
    <property type="entry name" value="Acyl-CoA thioesterase, double hotdog domain"/>
    <property type="match status" value="1"/>
</dbReference>
<evidence type="ECO:0000259" key="2">
    <source>
        <dbReference type="Pfam" id="PF20789"/>
    </source>
</evidence>
<accession>A0A0F4GWS9</accession>
<dbReference type="STRING" id="1047168.A0A0F4GWS9"/>
<reference evidence="3 4" key="1">
    <citation type="submission" date="2015-03" db="EMBL/GenBank/DDBJ databases">
        <title>RNA-seq based gene annotation and comparative genomics of four Zymoseptoria species reveal species-specific pathogenicity related genes and transposable element activity.</title>
        <authorList>
            <person name="Grandaubert J."/>
            <person name="Bhattacharyya A."/>
            <person name="Stukenbrock E.H."/>
        </authorList>
    </citation>
    <scope>NUCLEOTIDE SEQUENCE [LARGE SCALE GENOMIC DNA]</scope>
    <source>
        <strain evidence="3 4">Zb18110</strain>
    </source>
</reference>
<dbReference type="OrthoDB" id="2532955at2759"/>
<dbReference type="Pfam" id="PF13622">
    <property type="entry name" value="4HBT_3"/>
    <property type="match status" value="1"/>
</dbReference>
<name>A0A0F4GWS9_9PEZI</name>
<protein>
    <recommendedName>
        <fullName evidence="5">Thioesterase family protein</fullName>
    </recommendedName>
</protein>
<dbReference type="InterPro" id="IPR049450">
    <property type="entry name" value="ACOT8-like_C"/>
</dbReference>
<evidence type="ECO:0008006" key="5">
    <source>
        <dbReference type="Google" id="ProtNLM"/>
    </source>
</evidence>
<dbReference type="Proteomes" id="UP000033647">
    <property type="component" value="Unassembled WGS sequence"/>
</dbReference>
<evidence type="ECO:0000313" key="4">
    <source>
        <dbReference type="Proteomes" id="UP000033647"/>
    </source>
</evidence>
<gene>
    <name evidence="3" type="ORF">TI39_contig289g00002</name>
</gene>
<dbReference type="InterPro" id="IPR029069">
    <property type="entry name" value="HotDog_dom_sf"/>
</dbReference>
<proteinExistence type="predicted"/>
<feature type="domain" description="Acyl-CoA thioesterase-like N-terminal HotDog" evidence="1">
    <location>
        <begin position="23"/>
        <end position="110"/>
    </location>
</feature>
<organism evidence="3 4">
    <name type="scientific">Zymoseptoria brevis</name>
    <dbReference type="NCBI Taxonomy" id="1047168"/>
    <lineage>
        <taxon>Eukaryota</taxon>
        <taxon>Fungi</taxon>
        <taxon>Dikarya</taxon>
        <taxon>Ascomycota</taxon>
        <taxon>Pezizomycotina</taxon>
        <taxon>Dothideomycetes</taxon>
        <taxon>Dothideomycetidae</taxon>
        <taxon>Mycosphaerellales</taxon>
        <taxon>Mycosphaerellaceae</taxon>
        <taxon>Zymoseptoria</taxon>
    </lineage>
</organism>
<evidence type="ECO:0000259" key="1">
    <source>
        <dbReference type="Pfam" id="PF13622"/>
    </source>
</evidence>
<comment type="caution">
    <text evidence="3">The sequence shown here is derived from an EMBL/GenBank/DDBJ whole genome shotgun (WGS) entry which is preliminary data.</text>
</comment>
<evidence type="ECO:0000313" key="3">
    <source>
        <dbReference type="EMBL" id="KJY01473.1"/>
    </source>
</evidence>
<dbReference type="AlphaFoldDB" id="A0A0F4GWS9"/>